<keyword evidence="1" id="KW-0732">Signal</keyword>
<evidence type="ECO:0000256" key="1">
    <source>
        <dbReference type="SAM" id="SignalP"/>
    </source>
</evidence>
<dbReference type="Pfam" id="PF14269">
    <property type="entry name" value="Arylsulfotran_2"/>
    <property type="match status" value="1"/>
</dbReference>
<evidence type="ECO:0000313" key="2">
    <source>
        <dbReference type="EMBL" id="KXJ90372.1"/>
    </source>
</evidence>
<dbReference type="InterPro" id="IPR053143">
    <property type="entry name" value="Arylsulfate_ST"/>
</dbReference>
<protein>
    <submittedName>
        <fullName evidence="2">ASST-domain-containing protein</fullName>
    </submittedName>
</protein>
<proteinExistence type="predicted"/>
<feature type="chain" id="PRO_5007293310" evidence="1">
    <location>
        <begin position="21"/>
        <end position="525"/>
    </location>
</feature>
<dbReference type="STRING" id="196109.A0A136IZL9"/>
<dbReference type="InParanoid" id="A0A136IZL9"/>
<reference evidence="3" key="1">
    <citation type="submission" date="2016-02" db="EMBL/GenBank/DDBJ databases">
        <title>Draft genome sequence of Microdochium bolleyi, a fungal endophyte of beachgrass.</title>
        <authorList>
            <consortium name="DOE Joint Genome Institute"/>
            <person name="David A.S."/>
            <person name="May G."/>
            <person name="Haridas S."/>
            <person name="Lim J."/>
            <person name="Wang M."/>
            <person name="Labutti K."/>
            <person name="Lipzen A."/>
            <person name="Barry K."/>
            <person name="Grigoriev I.V."/>
        </authorList>
    </citation>
    <scope>NUCLEOTIDE SEQUENCE [LARGE SCALE GENOMIC DNA]</scope>
    <source>
        <strain evidence="3">J235TASD1</strain>
    </source>
</reference>
<dbReference type="PANTHER" id="PTHR35340:SF5">
    <property type="entry name" value="ASST-DOMAIN-CONTAINING PROTEIN"/>
    <property type="match status" value="1"/>
</dbReference>
<dbReference type="AlphaFoldDB" id="A0A136IZL9"/>
<evidence type="ECO:0000313" key="3">
    <source>
        <dbReference type="Proteomes" id="UP000070501"/>
    </source>
</evidence>
<name>A0A136IZL9_9PEZI</name>
<gene>
    <name evidence="2" type="ORF">Micbo1qcDRAFT_205219</name>
</gene>
<sequence>MGCSSRVLTIVSFLANLVAADERILTSPGDAEAYNSGVYGQRPSQQFFSSRVRAPRILVNVHDRDKCDPSGTHIITGIDLDGQERSPLILRADDLSMVYGMPDWRGGTGARLQQYNGSSYLSFWSGQDHEAWGSGSTLMLDSEYNLFARLGPEGLENHSDPHEFKLTKNGTALFTNYHQVRGNCSAIGGPEKDCEIWESCFQELDMATRKPVYTWCASEHIALDESPVRFTATAAKGGKGGYDFFHINAVSKTRDGRNYLVNARHTSALMLLDGTTGERIWQLGGRENSFTDLSGGNATNFRGQHHGRFSSDDETEVSFFDNHSFGQDKDTTPGCKYACTRVLRIKLDYEAMTARVLSEWWHPQSVQARAQGGQHVLPGGGAMVAWGVVPALTEYTAEGEVCMDVQVGPWSTSVSGESNVYRAYKLNYTATPYWDPEMAVVDGTAYVSWNGATEVESWVLHGGDTEERMKEIASSKRQGFETAIEPESMPLLVRADALDKNGCLSDGDHTYAERGWSRWTTGEKT</sequence>
<dbReference type="EMBL" id="KQ964252">
    <property type="protein sequence ID" value="KXJ90372.1"/>
    <property type="molecule type" value="Genomic_DNA"/>
</dbReference>
<dbReference type="Proteomes" id="UP000070501">
    <property type="component" value="Unassembled WGS sequence"/>
</dbReference>
<feature type="signal peptide" evidence="1">
    <location>
        <begin position="1"/>
        <end position="20"/>
    </location>
</feature>
<dbReference type="OrthoDB" id="5427350at2759"/>
<dbReference type="InterPro" id="IPR039535">
    <property type="entry name" value="ASST-like"/>
</dbReference>
<organism evidence="2 3">
    <name type="scientific">Microdochium bolleyi</name>
    <dbReference type="NCBI Taxonomy" id="196109"/>
    <lineage>
        <taxon>Eukaryota</taxon>
        <taxon>Fungi</taxon>
        <taxon>Dikarya</taxon>
        <taxon>Ascomycota</taxon>
        <taxon>Pezizomycotina</taxon>
        <taxon>Sordariomycetes</taxon>
        <taxon>Xylariomycetidae</taxon>
        <taxon>Xylariales</taxon>
        <taxon>Microdochiaceae</taxon>
        <taxon>Microdochium</taxon>
    </lineage>
</organism>
<keyword evidence="3" id="KW-1185">Reference proteome</keyword>
<accession>A0A136IZL9</accession>
<dbReference type="PANTHER" id="PTHR35340">
    <property type="entry name" value="PQQ ENZYME REPEAT PROTEIN-RELATED"/>
    <property type="match status" value="1"/>
</dbReference>